<accession>A0ACA8R496</accession>
<protein>
    <submittedName>
        <fullName evidence="1">Uncharacterized protein</fullName>
    </submittedName>
</protein>
<gene>
    <name evidence="1" type="ORF">MarbSA_07350</name>
</gene>
<name>A0ACA8R496_METAZ</name>
<reference evidence="1" key="1">
    <citation type="submission" date="2019-06" db="EMBL/GenBank/DDBJ databases">
        <title>Complete genome sequence of Methanobrevibacter arboriphilus strain SA.</title>
        <authorList>
            <person name="Asakawa S."/>
        </authorList>
    </citation>
    <scope>NUCLEOTIDE SEQUENCE</scope>
    <source>
        <strain evidence="1">SA</strain>
    </source>
</reference>
<proteinExistence type="predicted"/>
<keyword evidence="2" id="KW-1185">Reference proteome</keyword>
<dbReference type="EMBL" id="AP019779">
    <property type="protein sequence ID" value="BBL61695.1"/>
    <property type="molecule type" value="Genomic_DNA"/>
</dbReference>
<evidence type="ECO:0000313" key="2">
    <source>
        <dbReference type="Proteomes" id="UP000825015"/>
    </source>
</evidence>
<dbReference type="Proteomes" id="UP000825015">
    <property type="component" value="Chromosome"/>
</dbReference>
<sequence>MESRRTLFIYNLKFVFKFKKFFIFYILNKYCIVNLEIMICIIILLKLVI</sequence>
<evidence type="ECO:0000313" key="1">
    <source>
        <dbReference type="EMBL" id="BBL61695.1"/>
    </source>
</evidence>
<organism evidence="1 2">
    <name type="scientific">Methanobrevibacter arboriphilus</name>
    <dbReference type="NCBI Taxonomy" id="39441"/>
    <lineage>
        <taxon>Archaea</taxon>
        <taxon>Methanobacteriati</taxon>
        <taxon>Methanobacteriota</taxon>
        <taxon>Methanomada group</taxon>
        <taxon>Methanobacteria</taxon>
        <taxon>Methanobacteriales</taxon>
        <taxon>Methanobacteriaceae</taxon>
        <taxon>Methanobrevibacter</taxon>
    </lineage>
</organism>